<sequence length="44" mass="4976">MYRYATLVGRIEAWALLIPDVSDAERLDRIRQALTADDLGTAVR</sequence>
<protein>
    <submittedName>
        <fullName evidence="1">Uncharacterized protein</fullName>
    </submittedName>
</protein>
<evidence type="ECO:0000313" key="1">
    <source>
        <dbReference type="EMBL" id="GIF09518.1"/>
    </source>
</evidence>
<dbReference type="AlphaFoldDB" id="A0A919TPW5"/>
<dbReference type="Proteomes" id="UP000629619">
    <property type="component" value="Unassembled WGS sequence"/>
</dbReference>
<accession>A0A919TPW5</accession>
<reference evidence="1" key="1">
    <citation type="submission" date="2021-01" db="EMBL/GenBank/DDBJ databases">
        <title>Whole genome shotgun sequence of Actinoplanes siamensis NBRC 109076.</title>
        <authorList>
            <person name="Komaki H."/>
            <person name="Tamura T."/>
        </authorList>
    </citation>
    <scope>NUCLEOTIDE SEQUENCE</scope>
    <source>
        <strain evidence="1">NBRC 109076</strain>
    </source>
</reference>
<evidence type="ECO:0000313" key="2">
    <source>
        <dbReference type="Proteomes" id="UP000629619"/>
    </source>
</evidence>
<dbReference type="EMBL" id="BOMW01000089">
    <property type="protein sequence ID" value="GIF09518.1"/>
    <property type="molecule type" value="Genomic_DNA"/>
</dbReference>
<keyword evidence="2" id="KW-1185">Reference proteome</keyword>
<proteinExistence type="predicted"/>
<name>A0A919TPW5_9ACTN</name>
<organism evidence="1 2">
    <name type="scientific">Actinoplanes siamensis</name>
    <dbReference type="NCBI Taxonomy" id="1223317"/>
    <lineage>
        <taxon>Bacteria</taxon>
        <taxon>Bacillati</taxon>
        <taxon>Actinomycetota</taxon>
        <taxon>Actinomycetes</taxon>
        <taxon>Micromonosporales</taxon>
        <taxon>Micromonosporaceae</taxon>
        <taxon>Actinoplanes</taxon>
    </lineage>
</organism>
<comment type="caution">
    <text evidence="1">The sequence shown here is derived from an EMBL/GenBank/DDBJ whole genome shotgun (WGS) entry which is preliminary data.</text>
</comment>
<gene>
    <name evidence="1" type="ORF">Asi03nite_70560</name>
</gene>
<dbReference type="RefSeq" id="WP_275409523.1">
    <property type="nucleotide sequence ID" value="NZ_BOMW01000089.1"/>
</dbReference>